<accession>A0A1H5TUM8</accession>
<dbReference type="GO" id="GO:0045892">
    <property type="term" value="P:negative regulation of DNA-templated transcription"/>
    <property type="evidence" value="ECO:0007669"/>
    <property type="project" value="TreeGrafter"/>
</dbReference>
<evidence type="ECO:0000256" key="1">
    <source>
        <dbReference type="ARBA" id="ARBA00023015"/>
    </source>
</evidence>
<dbReference type="InterPro" id="IPR014757">
    <property type="entry name" value="Tscrpt_reg_IclR_C"/>
</dbReference>
<dbReference type="InterPro" id="IPR036390">
    <property type="entry name" value="WH_DNA-bd_sf"/>
</dbReference>
<dbReference type="InterPro" id="IPR050707">
    <property type="entry name" value="HTH_MetabolicPath_Reg"/>
</dbReference>
<organism evidence="8 9">
    <name type="scientific">Marinobacterium lutimaris</name>
    <dbReference type="NCBI Taxonomy" id="568106"/>
    <lineage>
        <taxon>Bacteria</taxon>
        <taxon>Pseudomonadati</taxon>
        <taxon>Pseudomonadota</taxon>
        <taxon>Gammaproteobacteria</taxon>
        <taxon>Oceanospirillales</taxon>
        <taxon>Oceanospirillaceae</taxon>
        <taxon>Marinobacterium</taxon>
    </lineage>
</organism>
<reference evidence="8 9" key="1">
    <citation type="submission" date="2016-10" db="EMBL/GenBank/DDBJ databases">
        <authorList>
            <person name="de Groot N.N."/>
        </authorList>
    </citation>
    <scope>NUCLEOTIDE SEQUENCE [LARGE SCALE GENOMIC DNA]</scope>
    <source>
        <strain evidence="8 9">DSM 22012</strain>
    </source>
</reference>
<feature type="domain" description="HTH iclR-type" evidence="6">
    <location>
        <begin position="12"/>
        <end position="72"/>
    </location>
</feature>
<dbReference type="Pfam" id="PF01614">
    <property type="entry name" value="IclR_C"/>
    <property type="match status" value="1"/>
</dbReference>
<dbReference type="InterPro" id="IPR005471">
    <property type="entry name" value="Tscrpt_reg_IclR_N"/>
</dbReference>
<keyword evidence="3" id="KW-0804">Transcription</keyword>
<keyword evidence="1" id="KW-0805">Transcription regulation</keyword>
<sequence>MQTENSAVTETVSSQEKNLYLLKVLAESQEPLTVQDLLKTSGFSKSTLYRQLGYLKRWGLICEYSGHFFAGAIALQLGSQNNYINLLKSCAYPALKHLSEVTGETVTVSVVHDDLVFCVQMIEGKQALRCSIEKNRSIPLNRGATAKCLLAQFDKKQQIRAVRALIPDRIKQVELLNELDQIQEDGYATSEGELDKDVWGVSSPISLFENGTFYSSVSLMAPVFRVGENQGFFIEETRKAAQMIKEINFD</sequence>
<protein>
    <recommendedName>
        <fullName evidence="4">HTH-type transcriptional repressor AllR</fullName>
    </recommendedName>
    <alternativeName>
        <fullName evidence="5">Negative regulator of allantoin and glyoxylate utilization operons</fullName>
    </alternativeName>
</protein>
<dbReference type="PANTHER" id="PTHR30136">
    <property type="entry name" value="HELIX-TURN-HELIX TRANSCRIPTIONAL REGULATOR, ICLR FAMILY"/>
    <property type="match status" value="1"/>
</dbReference>
<evidence type="ECO:0000313" key="8">
    <source>
        <dbReference type="EMBL" id="SEF66469.1"/>
    </source>
</evidence>
<evidence type="ECO:0000256" key="4">
    <source>
        <dbReference type="ARBA" id="ARBA00040379"/>
    </source>
</evidence>
<dbReference type="PROSITE" id="PS51077">
    <property type="entry name" value="HTH_ICLR"/>
    <property type="match status" value="1"/>
</dbReference>
<keyword evidence="9" id="KW-1185">Reference proteome</keyword>
<dbReference type="Proteomes" id="UP000236745">
    <property type="component" value="Unassembled WGS sequence"/>
</dbReference>
<feature type="domain" description="IclR-ED" evidence="7">
    <location>
        <begin position="73"/>
        <end position="250"/>
    </location>
</feature>
<gene>
    <name evidence="8" type="ORF">SAMN05444390_101175</name>
</gene>
<evidence type="ECO:0000313" key="9">
    <source>
        <dbReference type="Proteomes" id="UP000236745"/>
    </source>
</evidence>
<dbReference type="Gene3D" id="1.10.10.10">
    <property type="entry name" value="Winged helix-like DNA-binding domain superfamily/Winged helix DNA-binding domain"/>
    <property type="match status" value="1"/>
</dbReference>
<evidence type="ECO:0000256" key="3">
    <source>
        <dbReference type="ARBA" id="ARBA00023163"/>
    </source>
</evidence>
<keyword evidence="2" id="KW-0238">DNA-binding</keyword>
<dbReference type="SUPFAM" id="SSF55781">
    <property type="entry name" value="GAF domain-like"/>
    <property type="match status" value="1"/>
</dbReference>
<evidence type="ECO:0000259" key="7">
    <source>
        <dbReference type="PROSITE" id="PS51078"/>
    </source>
</evidence>
<dbReference type="GO" id="GO:0003700">
    <property type="term" value="F:DNA-binding transcription factor activity"/>
    <property type="evidence" value="ECO:0007669"/>
    <property type="project" value="TreeGrafter"/>
</dbReference>
<dbReference type="PANTHER" id="PTHR30136:SF24">
    <property type="entry name" value="HTH-TYPE TRANSCRIPTIONAL REPRESSOR ALLR"/>
    <property type="match status" value="1"/>
</dbReference>
<dbReference type="SUPFAM" id="SSF46785">
    <property type="entry name" value="Winged helix' DNA-binding domain"/>
    <property type="match status" value="1"/>
</dbReference>
<dbReference type="EMBL" id="FNVQ01000001">
    <property type="protein sequence ID" value="SEF66469.1"/>
    <property type="molecule type" value="Genomic_DNA"/>
</dbReference>
<dbReference type="InterPro" id="IPR036388">
    <property type="entry name" value="WH-like_DNA-bd_sf"/>
</dbReference>
<dbReference type="Gene3D" id="3.30.450.40">
    <property type="match status" value="1"/>
</dbReference>
<dbReference type="InterPro" id="IPR029016">
    <property type="entry name" value="GAF-like_dom_sf"/>
</dbReference>
<proteinExistence type="predicted"/>
<dbReference type="GO" id="GO:0003677">
    <property type="term" value="F:DNA binding"/>
    <property type="evidence" value="ECO:0007669"/>
    <property type="project" value="UniProtKB-KW"/>
</dbReference>
<name>A0A1H5TUM8_9GAMM</name>
<evidence type="ECO:0000256" key="5">
    <source>
        <dbReference type="ARBA" id="ARBA00042627"/>
    </source>
</evidence>
<evidence type="ECO:0000256" key="2">
    <source>
        <dbReference type="ARBA" id="ARBA00023125"/>
    </source>
</evidence>
<dbReference type="Pfam" id="PF09339">
    <property type="entry name" value="HTH_IclR"/>
    <property type="match status" value="1"/>
</dbReference>
<dbReference type="AlphaFoldDB" id="A0A1H5TUM8"/>
<dbReference type="PROSITE" id="PS51078">
    <property type="entry name" value="ICLR_ED"/>
    <property type="match status" value="1"/>
</dbReference>
<evidence type="ECO:0000259" key="6">
    <source>
        <dbReference type="PROSITE" id="PS51077"/>
    </source>
</evidence>